<dbReference type="RefSeq" id="WP_105037844.1">
    <property type="nucleotide sequence ID" value="NZ_PPSL01000001.1"/>
</dbReference>
<organism evidence="4 5">
    <name type="scientific">Flavipsychrobacter stenotrophus</name>
    <dbReference type="NCBI Taxonomy" id="2077091"/>
    <lineage>
        <taxon>Bacteria</taxon>
        <taxon>Pseudomonadati</taxon>
        <taxon>Bacteroidota</taxon>
        <taxon>Chitinophagia</taxon>
        <taxon>Chitinophagales</taxon>
        <taxon>Chitinophagaceae</taxon>
        <taxon>Flavipsychrobacter</taxon>
    </lineage>
</organism>
<feature type="signal peptide" evidence="2">
    <location>
        <begin position="1"/>
        <end position="22"/>
    </location>
</feature>
<dbReference type="Pfam" id="PF07494">
    <property type="entry name" value="Reg_prop"/>
    <property type="match status" value="2"/>
</dbReference>
<dbReference type="PANTHER" id="PTHR34220:SF7">
    <property type="entry name" value="SENSOR HISTIDINE KINASE YPDA"/>
    <property type="match status" value="1"/>
</dbReference>
<dbReference type="InterPro" id="IPR036890">
    <property type="entry name" value="HATPase_C_sf"/>
</dbReference>
<evidence type="ECO:0000256" key="1">
    <source>
        <dbReference type="SAM" id="Phobius"/>
    </source>
</evidence>
<keyword evidence="5" id="KW-1185">Reference proteome</keyword>
<reference evidence="4 5" key="1">
    <citation type="submission" date="2018-01" db="EMBL/GenBank/DDBJ databases">
        <title>A novel member of the phylum Bacteroidetes isolated from glacier ice.</title>
        <authorList>
            <person name="Liu Q."/>
            <person name="Xin Y.-H."/>
        </authorList>
    </citation>
    <scope>NUCLEOTIDE SEQUENCE [LARGE SCALE GENOMIC DNA]</scope>
    <source>
        <strain evidence="4 5">RB1R16</strain>
    </source>
</reference>
<accession>A0A2S7T190</accession>
<dbReference type="OrthoDB" id="642068at2"/>
<comment type="caution">
    <text evidence="4">The sequence shown here is derived from an EMBL/GenBank/DDBJ whole genome shotgun (WGS) entry which is preliminary data.</text>
</comment>
<evidence type="ECO:0000259" key="3">
    <source>
        <dbReference type="Pfam" id="PF06580"/>
    </source>
</evidence>
<dbReference type="AlphaFoldDB" id="A0A2S7T190"/>
<dbReference type="InterPro" id="IPR015943">
    <property type="entry name" value="WD40/YVTN_repeat-like_dom_sf"/>
</dbReference>
<dbReference type="EMBL" id="PPSL01000001">
    <property type="protein sequence ID" value="PQJ12960.1"/>
    <property type="molecule type" value="Genomic_DNA"/>
</dbReference>
<dbReference type="InterPro" id="IPR010559">
    <property type="entry name" value="Sig_transdc_His_kin_internal"/>
</dbReference>
<dbReference type="InterPro" id="IPR050640">
    <property type="entry name" value="Bact_2-comp_sensor_kinase"/>
</dbReference>
<dbReference type="Pfam" id="PF06580">
    <property type="entry name" value="His_kinase"/>
    <property type="match status" value="1"/>
</dbReference>
<dbReference type="GO" id="GO:0000155">
    <property type="term" value="F:phosphorelay sensor kinase activity"/>
    <property type="evidence" value="ECO:0007669"/>
    <property type="project" value="InterPro"/>
</dbReference>
<dbReference type="Gene3D" id="3.30.565.10">
    <property type="entry name" value="Histidine kinase-like ATPase, C-terminal domain"/>
    <property type="match status" value="1"/>
</dbReference>
<evidence type="ECO:0000256" key="2">
    <source>
        <dbReference type="SAM" id="SignalP"/>
    </source>
</evidence>
<keyword evidence="2" id="KW-0732">Signal</keyword>
<protein>
    <recommendedName>
        <fullName evidence="3">Signal transduction histidine kinase internal region domain-containing protein</fullName>
    </recommendedName>
</protein>
<keyword evidence="1" id="KW-0472">Membrane</keyword>
<dbReference type="PANTHER" id="PTHR34220">
    <property type="entry name" value="SENSOR HISTIDINE KINASE YPDA"/>
    <property type="match status" value="1"/>
</dbReference>
<dbReference type="InterPro" id="IPR011110">
    <property type="entry name" value="Reg_prop"/>
</dbReference>
<feature type="domain" description="Signal transduction histidine kinase internal region" evidence="3">
    <location>
        <begin position="805"/>
        <end position="885"/>
    </location>
</feature>
<dbReference type="SUPFAM" id="SSF63829">
    <property type="entry name" value="Calcium-dependent phosphotriesterase"/>
    <property type="match status" value="1"/>
</dbReference>
<keyword evidence="1" id="KW-1133">Transmembrane helix</keyword>
<dbReference type="Proteomes" id="UP000239872">
    <property type="component" value="Unassembled WGS sequence"/>
</dbReference>
<feature type="chain" id="PRO_5015480114" description="Signal transduction histidine kinase internal region domain-containing protein" evidence="2">
    <location>
        <begin position="23"/>
        <end position="1011"/>
    </location>
</feature>
<evidence type="ECO:0000313" key="5">
    <source>
        <dbReference type="Proteomes" id="UP000239872"/>
    </source>
</evidence>
<proteinExistence type="predicted"/>
<sequence length="1011" mass="116743">MKVFLNGLLLTCLMIVVSSQLAAQSENKFNLNSSNGLPTNHVYSTAIDKYGYLWIATDNGVVRYNGYELKIFTTEQGLPTDDVWQLAEDSRGRIWLGSIADRIGYIYHEKYHSAIFSDTSYHTIYPQNLCAVGDHIVFFSSYLKNSLNSSYCVSDNDTIRSYHLGTELAKIVPYFKKNENEHVIVPFLNSNGKCVLVYRNSIYDFLLEKGNIKVKSPAKISDTDYNVMLITTSNCIVNNYILNCHIDIIRNYFTTLNLTTGDVKKVYINKPEKSNDKILTINHEPNNKDSSIYVISDKYIMKYFINDSIKYIEKYTIRDLGSEMIKGEHVSTLNSDKIWGKLLSTSTNGLYINYTTANTYSKHPNVNLNNYTYSGTTNSGRSLWWNATSLVLCKVNRNFEPSFIKVEKEANLTETNKVKESMFHLGIKNLFYDTVTDRIYQLPDKHFAIINYFKLADSPKVWYGYSNFGFLRTVPNEGYKVGEYIDQDRCKGIAFDSPRHAYWVYNHNKILIYDRKINKTFIKQQLQQFGVPIVEKICIDNTYENIFFKGDKNVTMYNSRNESYTFLFTDFNLKEASIDLYKDILIVYGRFGVLFCKILGQQKISRPIYYPNIKNYYFNTITNIGYHENVLSLNTDLGLVSLNIPTEDSSYDKAPALPVISNYIVSYKNIQGNIANGDTLNVDQNDLRIRFDMINPFGNGKIKFLISKDKMTTELNENELSLSSQQQSPGHYYKITLSAYDKVWRSKPVDLIVYITPYWWQTKNMQIAIWISGSLIVILLFVVSTLITRRLVLNASMKRNVRMEMELKAIYSQINPHFIFNSLNSALLLVSKNRMDEAYTHISKFSKLLRSYIKSSRNKFITAEEEIINLQNYIELQQIRFKDRFTYEIDTLHLISRSVKIPSLLLQPFVENAIEHGLLNKNEKGHLLVKFNMTNNSTLVCTIDDDGIGREESKKISGQNVSKEESYGNLLVKDLINIFNKYESVNVEIDYIDKPLPLTGTTVIITIKYHK</sequence>
<name>A0A2S7T190_9BACT</name>
<dbReference type="SUPFAM" id="SSF55874">
    <property type="entry name" value="ATPase domain of HSP90 chaperone/DNA topoisomerase II/histidine kinase"/>
    <property type="match status" value="1"/>
</dbReference>
<dbReference type="Gene3D" id="2.130.10.10">
    <property type="entry name" value="YVTN repeat-like/Quinoprotein amine dehydrogenase"/>
    <property type="match status" value="1"/>
</dbReference>
<gene>
    <name evidence="4" type="ORF">CJD36_004235</name>
</gene>
<feature type="transmembrane region" description="Helical" evidence="1">
    <location>
        <begin position="767"/>
        <end position="788"/>
    </location>
</feature>
<dbReference type="GO" id="GO:0016020">
    <property type="term" value="C:membrane"/>
    <property type="evidence" value="ECO:0007669"/>
    <property type="project" value="InterPro"/>
</dbReference>
<keyword evidence="1" id="KW-0812">Transmembrane</keyword>
<evidence type="ECO:0000313" key="4">
    <source>
        <dbReference type="EMBL" id="PQJ12960.1"/>
    </source>
</evidence>